<organism evidence="2">
    <name type="scientific">marine sediment metagenome</name>
    <dbReference type="NCBI Taxonomy" id="412755"/>
    <lineage>
        <taxon>unclassified sequences</taxon>
        <taxon>metagenomes</taxon>
        <taxon>ecological metagenomes</taxon>
    </lineage>
</organism>
<feature type="non-terminal residue" evidence="2">
    <location>
        <position position="56"/>
    </location>
</feature>
<protein>
    <submittedName>
        <fullName evidence="2">Membrane protein</fullName>
    </submittedName>
</protein>
<gene>
    <name evidence="2" type="ORF">MGSAQ_002434</name>
</gene>
<name>A0A1B6NRH7_9ZZZZ</name>
<proteinExistence type="predicted"/>
<keyword evidence="1" id="KW-0812">Transmembrane</keyword>
<sequence length="56" mass="6179">MNGVYRILIALVLLVAAIASYSMGIQSGVFLFIILGLVLEGAFWFGLFSTKRRNEV</sequence>
<accession>A0A1B6NRH7</accession>
<evidence type="ECO:0000313" key="2">
    <source>
        <dbReference type="EMBL" id="KTF06070.1"/>
    </source>
</evidence>
<keyword evidence="1" id="KW-1133">Transmembrane helix</keyword>
<comment type="caution">
    <text evidence="2">The sequence shown here is derived from an EMBL/GenBank/DDBJ whole genome shotgun (WGS) entry which is preliminary data.</text>
</comment>
<dbReference type="AlphaFoldDB" id="A0A1B6NRH7"/>
<keyword evidence="1" id="KW-0472">Membrane</keyword>
<reference evidence="2" key="1">
    <citation type="submission" date="2013-11" db="EMBL/GenBank/DDBJ databases">
        <title>Microbial diversity, functional groups and degradation webs in Northern and Southern Mediterranean and Red Sea marine crude oil polluted sites.</title>
        <authorList>
            <person name="Daffonchio D."/>
            <person name="Mapelli F."/>
            <person name="Ferrer M."/>
            <person name="Richter M."/>
            <person name="Cherif A."/>
            <person name="Malkawi H.I."/>
            <person name="Yakimov M.M."/>
            <person name="Abdel-Fattah Y.R."/>
            <person name="Blaghen M."/>
            <person name="Golyshin P.N."/>
            <person name="Kalogerakis N."/>
            <person name="Boon N."/>
            <person name="Magagnini M."/>
            <person name="Fava F."/>
        </authorList>
    </citation>
    <scope>NUCLEOTIDE SEQUENCE</scope>
</reference>
<evidence type="ECO:0000256" key="1">
    <source>
        <dbReference type="SAM" id="Phobius"/>
    </source>
</evidence>
<dbReference type="EMBL" id="AYSL01001389">
    <property type="protein sequence ID" value="KTF06070.1"/>
    <property type="molecule type" value="Genomic_DNA"/>
</dbReference>
<feature type="transmembrane region" description="Helical" evidence="1">
    <location>
        <begin position="29"/>
        <end position="48"/>
    </location>
</feature>